<accession>A0A8K0K157</accession>
<sequence>MGCFRNVRKVLIDCWRSSRSPAESFNHQIHNEDAIDDNQSIPNHMSYWRYHQPVKHRDAPCSPRHLGQKSLENIKLAIEKLENLQEGDNGEKNDFEVIRNV</sequence>
<reference evidence="1" key="1">
    <citation type="submission" date="2013-04" db="EMBL/GenBank/DDBJ databases">
        <authorList>
            <person name="Qu J."/>
            <person name="Murali S.C."/>
            <person name="Bandaranaike D."/>
            <person name="Bellair M."/>
            <person name="Blankenburg K."/>
            <person name="Chao H."/>
            <person name="Dinh H."/>
            <person name="Doddapaneni H."/>
            <person name="Downs B."/>
            <person name="Dugan-Rocha S."/>
            <person name="Elkadiri S."/>
            <person name="Gnanaolivu R.D."/>
            <person name="Hernandez B."/>
            <person name="Javaid M."/>
            <person name="Jayaseelan J.C."/>
            <person name="Lee S."/>
            <person name="Li M."/>
            <person name="Ming W."/>
            <person name="Munidasa M."/>
            <person name="Muniz J."/>
            <person name="Nguyen L."/>
            <person name="Ongeri F."/>
            <person name="Osuji N."/>
            <person name="Pu L.-L."/>
            <person name="Puazo M."/>
            <person name="Qu C."/>
            <person name="Quiroz J."/>
            <person name="Raj R."/>
            <person name="Weissenberger G."/>
            <person name="Xin Y."/>
            <person name="Zou X."/>
            <person name="Han Y."/>
            <person name="Richards S."/>
            <person name="Worley K."/>
            <person name="Muzny D."/>
            <person name="Gibbs R."/>
        </authorList>
    </citation>
    <scope>NUCLEOTIDE SEQUENCE</scope>
    <source>
        <strain evidence="1">Sampled in the wild</strain>
    </source>
</reference>
<keyword evidence="2" id="KW-1185">Reference proteome</keyword>
<reference evidence="1" key="2">
    <citation type="submission" date="2017-10" db="EMBL/GenBank/DDBJ databases">
        <title>Ladona fulva Genome sequencing and assembly.</title>
        <authorList>
            <person name="Murali S."/>
            <person name="Richards S."/>
            <person name="Bandaranaike D."/>
            <person name="Bellair M."/>
            <person name="Blankenburg K."/>
            <person name="Chao H."/>
            <person name="Dinh H."/>
            <person name="Doddapaneni H."/>
            <person name="Dugan-Rocha S."/>
            <person name="Elkadiri S."/>
            <person name="Gnanaolivu R."/>
            <person name="Hernandez B."/>
            <person name="Skinner E."/>
            <person name="Javaid M."/>
            <person name="Lee S."/>
            <person name="Li M."/>
            <person name="Ming W."/>
            <person name="Munidasa M."/>
            <person name="Muniz J."/>
            <person name="Nguyen L."/>
            <person name="Hughes D."/>
            <person name="Osuji N."/>
            <person name="Pu L.-L."/>
            <person name="Puazo M."/>
            <person name="Qu C."/>
            <person name="Quiroz J."/>
            <person name="Raj R."/>
            <person name="Weissenberger G."/>
            <person name="Xin Y."/>
            <person name="Zou X."/>
            <person name="Han Y."/>
            <person name="Worley K."/>
            <person name="Muzny D."/>
            <person name="Gibbs R."/>
        </authorList>
    </citation>
    <scope>NUCLEOTIDE SEQUENCE</scope>
    <source>
        <strain evidence="1">Sampled in the wild</strain>
    </source>
</reference>
<proteinExistence type="predicted"/>
<evidence type="ECO:0000313" key="2">
    <source>
        <dbReference type="Proteomes" id="UP000792457"/>
    </source>
</evidence>
<protein>
    <submittedName>
        <fullName evidence="1">Uncharacterized protein</fullName>
    </submittedName>
</protein>
<name>A0A8K0K157_LADFU</name>
<organism evidence="1 2">
    <name type="scientific">Ladona fulva</name>
    <name type="common">Scarce chaser dragonfly</name>
    <name type="synonym">Libellula fulva</name>
    <dbReference type="NCBI Taxonomy" id="123851"/>
    <lineage>
        <taxon>Eukaryota</taxon>
        <taxon>Metazoa</taxon>
        <taxon>Ecdysozoa</taxon>
        <taxon>Arthropoda</taxon>
        <taxon>Hexapoda</taxon>
        <taxon>Insecta</taxon>
        <taxon>Pterygota</taxon>
        <taxon>Palaeoptera</taxon>
        <taxon>Odonata</taxon>
        <taxon>Epiprocta</taxon>
        <taxon>Anisoptera</taxon>
        <taxon>Libelluloidea</taxon>
        <taxon>Libellulidae</taxon>
        <taxon>Ladona</taxon>
    </lineage>
</organism>
<dbReference type="AlphaFoldDB" id="A0A8K0K157"/>
<evidence type="ECO:0000313" key="1">
    <source>
        <dbReference type="EMBL" id="KAG8224053.1"/>
    </source>
</evidence>
<dbReference type="EMBL" id="KZ308183">
    <property type="protein sequence ID" value="KAG8224053.1"/>
    <property type="molecule type" value="Genomic_DNA"/>
</dbReference>
<dbReference type="Proteomes" id="UP000792457">
    <property type="component" value="Unassembled WGS sequence"/>
</dbReference>
<gene>
    <name evidence="1" type="ORF">J437_LFUL001130</name>
</gene>
<comment type="caution">
    <text evidence="1">The sequence shown here is derived from an EMBL/GenBank/DDBJ whole genome shotgun (WGS) entry which is preliminary data.</text>
</comment>